<dbReference type="Proteomes" id="UP000178870">
    <property type="component" value="Unassembled WGS sequence"/>
</dbReference>
<proteinExistence type="predicted"/>
<name>A0A1F7YYN0_9BACT</name>
<organism evidence="1 2">
    <name type="scientific">Candidatus Woesebacteria bacterium RIFCSPHIGHO2_01_FULL_44_21</name>
    <dbReference type="NCBI Taxonomy" id="1802503"/>
    <lineage>
        <taxon>Bacteria</taxon>
        <taxon>Candidatus Woeseibacteriota</taxon>
    </lineage>
</organism>
<dbReference type="SUPFAM" id="SSF143100">
    <property type="entry name" value="TTHA1013/TTHA0281-like"/>
    <property type="match status" value="1"/>
</dbReference>
<dbReference type="InterPro" id="IPR035069">
    <property type="entry name" value="TTHA1013/TTHA0281-like"/>
</dbReference>
<dbReference type="AlphaFoldDB" id="A0A1F7YYN0"/>
<gene>
    <name evidence="1" type="ORF">A2803_03225</name>
</gene>
<accession>A0A1F7YYN0</accession>
<comment type="caution">
    <text evidence="1">The sequence shown here is derived from an EMBL/GenBank/DDBJ whole genome shotgun (WGS) entry which is preliminary data.</text>
</comment>
<reference evidence="1 2" key="1">
    <citation type="journal article" date="2016" name="Nat. Commun.">
        <title>Thousands of microbial genomes shed light on interconnected biogeochemical processes in an aquifer system.</title>
        <authorList>
            <person name="Anantharaman K."/>
            <person name="Brown C.T."/>
            <person name="Hug L.A."/>
            <person name="Sharon I."/>
            <person name="Castelle C.J."/>
            <person name="Probst A.J."/>
            <person name="Thomas B.C."/>
            <person name="Singh A."/>
            <person name="Wilkins M.J."/>
            <person name="Karaoz U."/>
            <person name="Brodie E.L."/>
            <person name="Williams K.H."/>
            <person name="Hubbard S.S."/>
            <person name="Banfield J.F."/>
        </authorList>
    </citation>
    <scope>NUCLEOTIDE SEQUENCE [LARGE SCALE GENOMIC DNA]</scope>
</reference>
<dbReference type="EMBL" id="MGGP01000014">
    <property type="protein sequence ID" value="OGM32456.1"/>
    <property type="molecule type" value="Genomic_DNA"/>
</dbReference>
<dbReference type="Gene3D" id="3.30.160.250">
    <property type="match status" value="1"/>
</dbReference>
<protein>
    <recommendedName>
        <fullName evidence="3">HicB-like antitoxin of toxin-antitoxin system domain-containing protein</fullName>
    </recommendedName>
</protein>
<evidence type="ECO:0000313" key="2">
    <source>
        <dbReference type="Proteomes" id="UP000178870"/>
    </source>
</evidence>
<evidence type="ECO:0008006" key="3">
    <source>
        <dbReference type="Google" id="ProtNLM"/>
    </source>
</evidence>
<sequence length="93" mass="10788">MQNLPMTIKMMYDGRSKEAPYVAYNPELDVSSCGKTEEKARKNLHEAVEIVLEEAEKKGKLNQLLEEAGFEKEKKNWKSPRIIFEPFRFPAVN</sequence>
<evidence type="ECO:0000313" key="1">
    <source>
        <dbReference type="EMBL" id="OGM32456.1"/>
    </source>
</evidence>